<dbReference type="SMART" id="SM00507">
    <property type="entry name" value="HNHc"/>
    <property type="match status" value="1"/>
</dbReference>
<keyword evidence="2" id="KW-0378">Hydrolase</keyword>
<keyword evidence="2" id="KW-0255">Endonuclease</keyword>
<reference evidence="2 3" key="1">
    <citation type="submission" date="2015-01" db="EMBL/GenBank/DDBJ databases">
        <title>Genome sequencing of Methylobacterium platani JCM14648 type strain.</title>
        <authorList>
            <person name="Chaudhry V."/>
            <person name="Patil P.B."/>
        </authorList>
    </citation>
    <scope>NUCLEOTIDE SEQUENCE [LARGE SCALE GENOMIC DNA]</scope>
    <source>
        <strain evidence="2 3">JCM 14648</strain>
    </source>
</reference>
<dbReference type="GO" id="GO:0004519">
    <property type="term" value="F:endonuclease activity"/>
    <property type="evidence" value="ECO:0007669"/>
    <property type="project" value="UniProtKB-KW"/>
</dbReference>
<comment type="caution">
    <text evidence="2">The sequence shown here is derived from an EMBL/GenBank/DDBJ whole genome shotgun (WGS) entry which is preliminary data.</text>
</comment>
<dbReference type="Gene3D" id="1.10.30.50">
    <property type="match status" value="1"/>
</dbReference>
<dbReference type="InterPro" id="IPR002711">
    <property type="entry name" value="HNH"/>
</dbReference>
<keyword evidence="3" id="KW-1185">Reference proteome</keyword>
<dbReference type="RefSeq" id="WP_082172989.1">
    <property type="nucleotide sequence ID" value="NZ_JXOD01000041.1"/>
</dbReference>
<dbReference type="EMBL" id="JXOD01000041">
    <property type="protein sequence ID" value="KMO20373.1"/>
    <property type="molecule type" value="Genomic_DNA"/>
</dbReference>
<sequence>MPPRKPRLRTLAPLVATADSRTVPPPPKERDAELGTAAHRAWSLEVRRRAGWKCEECGATGVRLHADHIVERQDGGALLDPRNGQALCTGCHTRKTTAARAARHGLT</sequence>
<organism evidence="2 3">
    <name type="scientific">Methylobacterium platani JCM 14648</name>
    <dbReference type="NCBI Taxonomy" id="1295136"/>
    <lineage>
        <taxon>Bacteria</taxon>
        <taxon>Pseudomonadati</taxon>
        <taxon>Pseudomonadota</taxon>
        <taxon>Alphaproteobacteria</taxon>
        <taxon>Hyphomicrobiales</taxon>
        <taxon>Methylobacteriaceae</taxon>
        <taxon>Methylobacterium</taxon>
    </lineage>
</organism>
<feature type="domain" description="HNH nuclease" evidence="1">
    <location>
        <begin position="41"/>
        <end position="93"/>
    </location>
</feature>
<gene>
    <name evidence="2" type="ORF">SQ03_05610</name>
</gene>
<proteinExistence type="predicted"/>
<dbReference type="Proteomes" id="UP000035947">
    <property type="component" value="Unassembled WGS sequence"/>
</dbReference>
<keyword evidence="2" id="KW-0540">Nuclease</keyword>
<dbReference type="CDD" id="cd00085">
    <property type="entry name" value="HNHc"/>
    <property type="match status" value="1"/>
</dbReference>
<evidence type="ECO:0000313" key="2">
    <source>
        <dbReference type="EMBL" id="KMO20373.1"/>
    </source>
</evidence>
<evidence type="ECO:0000313" key="3">
    <source>
        <dbReference type="Proteomes" id="UP000035947"/>
    </source>
</evidence>
<evidence type="ECO:0000259" key="1">
    <source>
        <dbReference type="SMART" id="SM00507"/>
    </source>
</evidence>
<name>A0ABR5H7D9_9HYPH</name>
<protein>
    <submittedName>
        <fullName evidence="2">HNH endonuclease</fullName>
    </submittedName>
</protein>
<accession>A0ABR5H7D9</accession>
<dbReference type="InterPro" id="IPR003615">
    <property type="entry name" value="HNH_nuc"/>
</dbReference>
<dbReference type="Pfam" id="PF01844">
    <property type="entry name" value="HNH"/>
    <property type="match status" value="1"/>
</dbReference>